<keyword evidence="1" id="KW-1133">Transmembrane helix</keyword>
<reference evidence="3 4" key="1">
    <citation type="journal article" date="1999" name="Proc. Jpn. Acad.">
        <title>Determination of the complete genomic DNA sequence of Thermoplasma volvanium GSS1.</title>
        <authorList>
            <person name="Kawashima T."/>
            <person name="Yamamoto Y."/>
            <person name="Aramaki H."/>
            <person name="Nunoshiba T."/>
            <person name="Kawamoto T."/>
            <person name="Watanabe K."/>
            <person name="Yamazaki M."/>
            <person name="Kanehori K."/>
            <person name="Amano N."/>
            <person name="Ohya Y."/>
            <person name="Makino K."/>
            <person name="Suzuki M."/>
        </authorList>
    </citation>
    <scope>NUCLEOTIDE SEQUENCE [LARGE SCALE GENOMIC DNA]</scope>
    <source>
        <strain evidence="4">ATCC 51530 / DSM 4299 / JCM 9571 / NBRC 15438 / GSS1</strain>
    </source>
</reference>
<dbReference type="InterPro" id="IPR036259">
    <property type="entry name" value="MFS_trans_sf"/>
</dbReference>
<sequence>MESSMKFGRPERIKALTFTSLGHFTNDFNILLFSVLITYYHRYFGISLALLGAIAIIYNIISGFLSTPIGRYADKTRAYRGLMMLGIFILGVSLFLFGFSFLSASFVIWIMLIAVIFLGIGQAFYHPLGGSILNVTYGERAASALGINGAFGSIGRSALPVILVPLILLVGKAYALFVAGTYMFVAGVVIYAGLSFLKKREIPNRSREASSAANKETYLRYRGVLAIIVAMIFIRAMFLTGTTTYISQFVLDRVKSEILMSYILTISFLTAVIGQPVFGRLTEKYGGKWSISITTILSTLFFIFFMLSGDNAVLDTVTYAAFVFMAFTGFPVLMGYVNQIVPNNISTTANGLVWGLGNTVGGGIGIAVMSIFLNLHFTLTSVMWIMIIFGVISAFFIPLIPGVKRSAELKSGSPL</sequence>
<dbReference type="EMBL" id="BA000011">
    <property type="protein sequence ID" value="BAB59702.1"/>
    <property type="molecule type" value="Genomic_DNA"/>
</dbReference>
<protein>
    <submittedName>
        <fullName evidence="3">Glycerol-3-phosphate transporter</fullName>
    </submittedName>
</protein>
<feature type="transmembrane region" description="Helical" evidence="1">
    <location>
        <begin position="218"/>
        <end position="238"/>
    </location>
</feature>
<dbReference type="eggNOG" id="arCOG00130">
    <property type="taxonomic scope" value="Archaea"/>
</dbReference>
<accession>Q97B97</accession>
<dbReference type="GO" id="GO:0022857">
    <property type="term" value="F:transmembrane transporter activity"/>
    <property type="evidence" value="ECO:0007669"/>
    <property type="project" value="InterPro"/>
</dbReference>
<evidence type="ECO:0000313" key="3">
    <source>
        <dbReference type="EMBL" id="BAB59702.1"/>
    </source>
</evidence>
<feature type="transmembrane region" description="Helical" evidence="1">
    <location>
        <begin position="289"/>
        <end position="307"/>
    </location>
</feature>
<dbReference type="HOGENOM" id="CLU_705185_0_0_2"/>
<evidence type="ECO:0000259" key="2">
    <source>
        <dbReference type="PROSITE" id="PS50850"/>
    </source>
</evidence>
<dbReference type="KEGG" id="tvo:TVG0549499"/>
<keyword evidence="1" id="KW-0472">Membrane</keyword>
<feature type="transmembrane region" description="Helical" evidence="1">
    <location>
        <begin position="106"/>
        <end position="125"/>
    </location>
</feature>
<feature type="transmembrane region" description="Helical" evidence="1">
    <location>
        <begin position="319"/>
        <end position="341"/>
    </location>
</feature>
<dbReference type="InterPro" id="IPR011701">
    <property type="entry name" value="MFS"/>
</dbReference>
<name>Q97B97_THEVO</name>
<dbReference type="Proteomes" id="UP000001017">
    <property type="component" value="Chromosome"/>
</dbReference>
<dbReference type="CDD" id="cd17478">
    <property type="entry name" value="MFS_FsR"/>
    <property type="match status" value="1"/>
</dbReference>
<feature type="transmembrane region" description="Helical" evidence="1">
    <location>
        <begin position="174"/>
        <end position="197"/>
    </location>
</feature>
<evidence type="ECO:0000256" key="1">
    <source>
        <dbReference type="SAM" id="Phobius"/>
    </source>
</evidence>
<keyword evidence="1" id="KW-0812">Transmembrane</keyword>
<feature type="transmembrane region" description="Helical" evidence="1">
    <location>
        <begin position="258"/>
        <end position="277"/>
    </location>
</feature>
<dbReference type="PaxDb" id="273116-14324775"/>
<feature type="transmembrane region" description="Helical" evidence="1">
    <location>
        <begin position="353"/>
        <end position="375"/>
    </location>
</feature>
<reference evidence="3 4" key="2">
    <citation type="journal article" date="2000" name="Proc. Natl. Acad. Sci. U.S.A.">
        <title>Archaeal adaptation to higher temperatures revealed by genomic sequence of Thermoplasma volcanium.</title>
        <authorList>
            <person name="Kawashima T."/>
            <person name="Amano N."/>
            <person name="Koike H."/>
            <person name="Makino S."/>
            <person name="Higuchi S."/>
            <person name="Kawashima-Ohya Y."/>
            <person name="Watanabe K."/>
            <person name="Yamazaki M."/>
            <person name="Kanehori K."/>
            <person name="Kawamoto T."/>
            <person name="Nunoshiba T."/>
            <person name="Yamamoto Y."/>
            <person name="Aramaki H."/>
            <person name="Makino K."/>
            <person name="Suzuki M."/>
        </authorList>
    </citation>
    <scope>NUCLEOTIDE SEQUENCE [LARGE SCALE GENOMIC DNA]</scope>
    <source>
        <strain evidence="4">ATCC 51530 / DSM 4299 / JCM 9571 / NBRC 15438 / GSS1</strain>
    </source>
</reference>
<feature type="transmembrane region" description="Helical" evidence="1">
    <location>
        <begin position="145"/>
        <end position="168"/>
    </location>
</feature>
<feature type="transmembrane region" description="Helical" evidence="1">
    <location>
        <begin position="46"/>
        <end position="66"/>
    </location>
</feature>
<dbReference type="PROSITE" id="PS50850">
    <property type="entry name" value="MFS"/>
    <property type="match status" value="1"/>
</dbReference>
<organism evidence="3 4">
    <name type="scientific">Thermoplasma volcanium (strain ATCC 51530 / DSM 4299 / JCM 9571 / NBRC 15438 / GSS1)</name>
    <dbReference type="NCBI Taxonomy" id="273116"/>
    <lineage>
        <taxon>Archaea</taxon>
        <taxon>Methanobacteriati</taxon>
        <taxon>Thermoplasmatota</taxon>
        <taxon>Thermoplasmata</taxon>
        <taxon>Thermoplasmatales</taxon>
        <taxon>Thermoplasmataceae</taxon>
        <taxon>Thermoplasma</taxon>
    </lineage>
</organism>
<keyword evidence="4" id="KW-1185">Reference proteome</keyword>
<feature type="transmembrane region" description="Helical" evidence="1">
    <location>
        <begin position="21"/>
        <end position="40"/>
    </location>
</feature>
<feature type="transmembrane region" description="Helical" evidence="1">
    <location>
        <begin position="78"/>
        <end position="100"/>
    </location>
</feature>
<dbReference type="STRING" id="273116.gene:9381345"/>
<feature type="domain" description="Major facilitator superfamily (MFS) profile" evidence="2">
    <location>
        <begin position="15"/>
        <end position="405"/>
    </location>
</feature>
<dbReference type="AlphaFoldDB" id="Q97B97"/>
<dbReference type="RefSeq" id="WP_010916819.1">
    <property type="nucleotide sequence ID" value="NC_002689.2"/>
</dbReference>
<dbReference type="OrthoDB" id="29061at2157"/>
<gene>
    <name evidence="3" type="ORF">TVG0549499</name>
</gene>
<dbReference type="PANTHER" id="PTHR43129:SF1">
    <property type="entry name" value="FOSMIDOMYCIN RESISTANCE PROTEIN"/>
    <property type="match status" value="1"/>
</dbReference>
<dbReference type="Gene3D" id="1.20.1250.20">
    <property type="entry name" value="MFS general substrate transporter like domains"/>
    <property type="match status" value="2"/>
</dbReference>
<dbReference type="GeneID" id="1441077"/>
<proteinExistence type="predicted"/>
<dbReference type="Pfam" id="PF07690">
    <property type="entry name" value="MFS_1"/>
    <property type="match status" value="2"/>
</dbReference>
<evidence type="ECO:0000313" key="4">
    <source>
        <dbReference type="Proteomes" id="UP000001017"/>
    </source>
</evidence>
<dbReference type="PANTHER" id="PTHR43129">
    <property type="entry name" value="FOSMIDOMYCIN RESISTANCE PROTEIN"/>
    <property type="match status" value="1"/>
</dbReference>
<dbReference type="GO" id="GO:0005886">
    <property type="term" value="C:plasma membrane"/>
    <property type="evidence" value="ECO:0007669"/>
    <property type="project" value="TreeGrafter"/>
</dbReference>
<feature type="transmembrane region" description="Helical" evidence="1">
    <location>
        <begin position="381"/>
        <end position="400"/>
    </location>
</feature>
<dbReference type="SUPFAM" id="SSF103473">
    <property type="entry name" value="MFS general substrate transporter"/>
    <property type="match status" value="1"/>
</dbReference>
<dbReference type="InterPro" id="IPR020846">
    <property type="entry name" value="MFS_dom"/>
</dbReference>